<comment type="similarity">
    <text evidence="1">Belongs to the pseudomonas-type ThrB family.</text>
</comment>
<organism evidence="3 4">
    <name type="scientific">Falsibacillus albus</name>
    <dbReference type="NCBI Taxonomy" id="2478915"/>
    <lineage>
        <taxon>Bacteria</taxon>
        <taxon>Bacillati</taxon>
        <taxon>Bacillota</taxon>
        <taxon>Bacilli</taxon>
        <taxon>Bacillales</taxon>
        <taxon>Bacillaceae</taxon>
        <taxon>Falsibacillus</taxon>
    </lineage>
</organism>
<dbReference type="Gene3D" id="3.30.200.20">
    <property type="entry name" value="Phosphorylase Kinase, domain 1"/>
    <property type="match status" value="1"/>
</dbReference>
<dbReference type="AlphaFoldDB" id="A0A3L7JZW2"/>
<gene>
    <name evidence="3" type="ORF">D9X91_08460</name>
</gene>
<evidence type="ECO:0000313" key="3">
    <source>
        <dbReference type="EMBL" id="RLQ96306.1"/>
    </source>
</evidence>
<dbReference type="PANTHER" id="PTHR21064:SF6">
    <property type="entry name" value="AMINOGLYCOSIDE PHOSPHOTRANSFERASE DOMAIN-CONTAINING PROTEIN"/>
    <property type="match status" value="1"/>
</dbReference>
<dbReference type="Pfam" id="PF01636">
    <property type="entry name" value="APH"/>
    <property type="match status" value="1"/>
</dbReference>
<protein>
    <submittedName>
        <fullName evidence="3">Homoserine kinase</fullName>
    </submittedName>
</protein>
<dbReference type="OrthoDB" id="9777460at2"/>
<dbReference type="GO" id="GO:0019202">
    <property type="term" value="F:amino acid kinase activity"/>
    <property type="evidence" value="ECO:0007669"/>
    <property type="project" value="TreeGrafter"/>
</dbReference>
<accession>A0A3L7JZW2</accession>
<keyword evidence="4" id="KW-1185">Reference proteome</keyword>
<dbReference type="SUPFAM" id="SSF56112">
    <property type="entry name" value="Protein kinase-like (PK-like)"/>
    <property type="match status" value="1"/>
</dbReference>
<reference evidence="3 4" key="1">
    <citation type="submission" date="2018-10" db="EMBL/GenBank/DDBJ databases">
        <title>Falsibacillus sp. genome draft.</title>
        <authorList>
            <person name="Shi S."/>
        </authorList>
    </citation>
    <scope>NUCLEOTIDE SEQUENCE [LARGE SCALE GENOMIC DNA]</scope>
    <source>
        <strain evidence="3 4">GY 10110</strain>
    </source>
</reference>
<evidence type="ECO:0000259" key="2">
    <source>
        <dbReference type="Pfam" id="PF01636"/>
    </source>
</evidence>
<evidence type="ECO:0000313" key="4">
    <source>
        <dbReference type="Proteomes" id="UP000276770"/>
    </source>
</evidence>
<keyword evidence="3" id="KW-0808">Transferase</keyword>
<evidence type="ECO:0000256" key="1">
    <source>
        <dbReference type="ARBA" id="ARBA00038240"/>
    </source>
</evidence>
<dbReference type="Gene3D" id="3.90.1200.10">
    <property type="match status" value="1"/>
</dbReference>
<name>A0A3L7JZW2_9BACI</name>
<dbReference type="InterPro" id="IPR002575">
    <property type="entry name" value="Aminoglycoside_PTrfase"/>
</dbReference>
<dbReference type="EMBL" id="RCVZ01000004">
    <property type="protein sequence ID" value="RLQ96306.1"/>
    <property type="molecule type" value="Genomic_DNA"/>
</dbReference>
<dbReference type="InterPro" id="IPR050249">
    <property type="entry name" value="Pseudomonas-type_ThrB"/>
</dbReference>
<sequence>MNQLLSNEMILADLLKTCKVNWGWNVVEATPINRGWLNLKWKIKTDNETVLLKQYNKNRLLKYNLKELSFSFSQQMRLRDAGFTCPRFKSMNGRIFQESQQGERFVAMEFCNGSLRVPGSLNEHEMFDLGKTTGRMHRLLNEHFPIQKIQPAFIPPTREERIAHWENVRKQVIQKCKPELTPYIEQQIIQTGQLDLDLLNIGDTGWAHRDLWVDNLLFSHNQVSAVLDFDRLKFDHLPLDVGRAVISGAMTDDGLNISCANAFMKGYREERIVGEGYLTSALKLLWYMESIWWITSDMDKHTVPPARFAHEMIWLGENLARLDEMLEGI</sequence>
<dbReference type="PANTHER" id="PTHR21064">
    <property type="entry name" value="AMINOGLYCOSIDE PHOSPHOTRANSFERASE DOMAIN-CONTAINING PROTEIN-RELATED"/>
    <property type="match status" value="1"/>
</dbReference>
<dbReference type="RefSeq" id="WP_121680159.1">
    <property type="nucleotide sequence ID" value="NZ_RCVZ01000004.1"/>
</dbReference>
<proteinExistence type="inferred from homology"/>
<dbReference type="InterPro" id="IPR011009">
    <property type="entry name" value="Kinase-like_dom_sf"/>
</dbReference>
<keyword evidence="3" id="KW-0418">Kinase</keyword>
<comment type="caution">
    <text evidence="3">The sequence shown here is derived from an EMBL/GenBank/DDBJ whole genome shotgun (WGS) entry which is preliminary data.</text>
</comment>
<feature type="domain" description="Aminoglycoside phosphotransferase" evidence="2">
    <location>
        <begin position="29"/>
        <end position="267"/>
    </location>
</feature>
<dbReference type="Proteomes" id="UP000276770">
    <property type="component" value="Unassembled WGS sequence"/>
</dbReference>